<dbReference type="RefSeq" id="WP_012216696.1">
    <property type="nucleotide sequence ID" value="NC_010086.1"/>
</dbReference>
<dbReference type="KEGG" id="bmj:BMULJ_04649"/>
<feature type="domain" description="DUF6475" evidence="1">
    <location>
        <begin position="99"/>
        <end position="188"/>
    </location>
</feature>
<name>A0A0H3KVX1_BURM1</name>
<dbReference type="eggNOG" id="ENOG502ZBUW">
    <property type="taxonomic scope" value="Bacteria"/>
</dbReference>
<organism evidence="2 3">
    <name type="scientific">Burkholderia multivorans (strain ATCC 17616 / 249)</name>
    <dbReference type="NCBI Taxonomy" id="395019"/>
    <lineage>
        <taxon>Bacteria</taxon>
        <taxon>Pseudomonadati</taxon>
        <taxon>Pseudomonadota</taxon>
        <taxon>Betaproteobacteria</taxon>
        <taxon>Burkholderiales</taxon>
        <taxon>Burkholderiaceae</taxon>
        <taxon>Burkholderia</taxon>
        <taxon>Burkholderia cepacia complex</taxon>
    </lineage>
</organism>
<dbReference type="Pfam" id="PF20081">
    <property type="entry name" value="DUF6475"/>
    <property type="match status" value="1"/>
</dbReference>
<sequence>MTPSDYEEFSNLMAGVFAFYKRDVSEFALGVWWAAMKPYDLAAVTDALGRHSVNPDSGQFMPMPADIVKMLGGSTQDAALVAWAKVDRAVRSCGTYNSVVFDDALIHRVIVEMGGWVLIGGKSEDDWPFVRNEFVNRYRGYKMRSETPEYLPVLIGMAEAQNNRTGHKSQPPVLIGDAHAAHRVMLGGQDKPMLGFVRMAPELAANRPLPQLGAA</sequence>
<dbReference type="HOGENOM" id="CLU_104054_0_0_4"/>
<dbReference type="KEGG" id="bmu:Bmul_3854"/>
<reference evidence="2 3" key="1">
    <citation type="submission" date="2007-04" db="EMBL/GenBank/DDBJ databases">
        <title>Complete genome sequence of Burkholderia multivorans ATCC 17616.</title>
        <authorList>
            <person name="Ohtsubo Y."/>
            <person name="Yamashita A."/>
            <person name="Kurokawa K."/>
            <person name="Takami H."/>
            <person name="Yuhara S."/>
            <person name="Nishiyama E."/>
            <person name="Endo R."/>
            <person name="Miyazaki R."/>
            <person name="Ono A."/>
            <person name="Yano K."/>
            <person name="Ito M."/>
            <person name="Sota M."/>
            <person name="Yuji N."/>
            <person name="Hattori M."/>
            <person name="Tsuda M."/>
        </authorList>
    </citation>
    <scope>NUCLEOTIDE SEQUENCE [LARGE SCALE GENOMIC DNA]</scope>
    <source>
        <strain evidence="3">ATCC 17616 / 249</strain>
    </source>
</reference>
<proteinExistence type="predicted"/>
<protein>
    <submittedName>
        <fullName evidence="2">Bacteriophage protein</fullName>
    </submittedName>
</protein>
<dbReference type="Proteomes" id="UP000008815">
    <property type="component" value="Chromosome 2"/>
</dbReference>
<evidence type="ECO:0000313" key="3">
    <source>
        <dbReference type="Proteomes" id="UP000008815"/>
    </source>
</evidence>
<accession>A0A0H3KVX1</accession>
<dbReference type="AlphaFoldDB" id="A0A0H3KVX1"/>
<evidence type="ECO:0000313" key="2">
    <source>
        <dbReference type="EMBL" id="BAG46499.1"/>
    </source>
</evidence>
<dbReference type="InterPro" id="IPR045521">
    <property type="entry name" value="DUF6475"/>
</dbReference>
<keyword evidence="3" id="KW-1185">Reference proteome</keyword>
<gene>
    <name evidence="2" type="ordered locus">BMULJ_04649</name>
</gene>
<dbReference type="EMBL" id="AP009386">
    <property type="protein sequence ID" value="BAG46499.1"/>
    <property type="molecule type" value="Genomic_DNA"/>
</dbReference>
<dbReference type="STRING" id="395019.BMULJ_04649"/>
<evidence type="ECO:0000259" key="1">
    <source>
        <dbReference type="Pfam" id="PF20081"/>
    </source>
</evidence>